<accession>A0A649V8Z9</accession>
<name>A0A649V8Z9_9CAUD</name>
<evidence type="ECO:0000313" key="2">
    <source>
        <dbReference type="Proteomes" id="UP000423725"/>
    </source>
</evidence>
<dbReference type="RefSeq" id="YP_010061505.1">
    <property type="nucleotide sequence ID" value="NC_054783.1"/>
</dbReference>
<organism evidence="1 2">
    <name type="scientific">Mycobacterium phage Yecey3</name>
    <dbReference type="NCBI Taxonomy" id="2656617"/>
    <lineage>
        <taxon>Viruses</taxon>
        <taxon>Duplodnaviria</taxon>
        <taxon>Heunggongvirae</taxon>
        <taxon>Uroviricota</taxon>
        <taxon>Caudoviricetes</taxon>
        <taxon>Yeceytrevirus</taxon>
        <taxon>Yeceytrevirus yecey3</taxon>
    </lineage>
</organism>
<protein>
    <submittedName>
        <fullName evidence="1">Uncharacterized protein</fullName>
    </submittedName>
</protein>
<sequence length="61" mass="6765">MYVGDVDDLDELADLLLEAEDRLSASPNSEQAQWDVEDIQQRIEEVSAQVNGGEDGDVERS</sequence>
<dbReference type="GeneID" id="64871122"/>
<reference evidence="1 2" key="1">
    <citation type="submission" date="2019-10" db="EMBL/GenBank/DDBJ databases">
        <authorList>
            <person name="Curtis N."/>
            <person name="Kistler A.L."/>
            <person name="Garlena R.A."/>
            <person name="Russell D.A."/>
            <person name="Pope W.H."/>
            <person name="Jacobs-Sera D."/>
            <person name="Hatfull G.F."/>
        </authorList>
    </citation>
    <scope>NUCLEOTIDE SEQUENCE [LARGE SCALE GENOMIC DNA]</scope>
</reference>
<gene>
    <name evidence="1" type="primary">80</name>
    <name evidence="1" type="ORF">SEA_YECEY3_80</name>
</gene>
<dbReference type="Proteomes" id="UP000423725">
    <property type="component" value="Segment"/>
</dbReference>
<dbReference type="EMBL" id="MN585979">
    <property type="protein sequence ID" value="QGJ88831.1"/>
    <property type="molecule type" value="Genomic_DNA"/>
</dbReference>
<dbReference type="KEGG" id="vg:64871122"/>
<evidence type="ECO:0000313" key="1">
    <source>
        <dbReference type="EMBL" id="QGJ88831.1"/>
    </source>
</evidence>
<keyword evidence="2" id="KW-1185">Reference proteome</keyword>
<proteinExistence type="predicted"/>